<name>A0A9J6FJ62_HAELO</name>
<dbReference type="AlphaFoldDB" id="A0A9J6FJ62"/>
<sequence>MHPTAATLPVRPQKSWTISTKNVNTMWSPASSCGQTIAHKDVVSHMSLGLCSQPAAVESLTSANIDSGAAQLTASLEKLSVEVSSFQSYFERRIASLVDSWTAALTSHCPTLESIQSLDNTIRATGRLSREILMEIGGSLQAKLNADTTGFKGSLQEVKNQVHGLMTTQDRIGAEAKIEVSTAVAGIKQCIKTLTESCLHERNAMRQELLRVEKSICNRVQIALDTESHFAASYKELSNQVSSFHAACELLLDYQQNTLKSVDINIDSWSQLKEKSKEQCTAQHFAEKPEYFYGYCIHAGVQMETSGDAQSLDMAFFLEQGNFDQLVSWPMKKKVCLLVLHPTQKDGVRSIFLDTALWDLPGLGRAAKKHPGILSGTALSVSDLEKDGFIKDDKVTLKFEVMP</sequence>
<proteinExistence type="predicted"/>
<gene>
    <name evidence="2" type="ORF">HPB48_014231</name>
</gene>
<organism evidence="2 3">
    <name type="scientific">Haemaphysalis longicornis</name>
    <name type="common">Bush tick</name>
    <dbReference type="NCBI Taxonomy" id="44386"/>
    <lineage>
        <taxon>Eukaryota</taxon>
        <taxon>Metazoa</taxon>
        <taxon>Ecdysozoa</taxon>
        <taxon>Arthropoda</taxon>
        <taxon>Chelicerata</taxon>
        <taxon>Arachnida</taxon>
        <taxon>Acari</taxon>
        <taxon>Parasitiformes</taxon>
        <taxon>Ixodida</taxon>
        <taxon>Ixodoidea</taxon>
        <taxon>Ixodidae</taxon>
        <taxon>Haemaphysalinae</taxon>
        <taxon>Haemaphysalis</taxon>
    </lineage>
</organism>
<dbReference type="Pfam" id="PF21355">
    <property type="entry name" value="TRAF-mep_MATH"/>
    <property type="match status" value="1"/>
</dbReference>
<dbReference type="InterPro" id="IPR049342">
    <property type="entry name" value="TRAF1-6_MATH_dom"/>
</dbReference>
<dbReference type="EMBL" id="JABSTR010000001">
    <property type="protein sequence ID" value="KAH9362987.1"/>
    <property type="molecule type" value="Genomic_DNA"/>
</dbReference>
<dbReference type="VEuPathDB" id="VectorBase:HLOH_053568"/>
<keyword evidence="3" id="KW-1185">Reference proteome</keyword>
<reference evidence="2 3" key="1">
    <citation type="journal article" date="2020" name="Cell">
        <title>Large-Scale Comparative Analyses of Tick Genomes Elucidate Their Genetic Diversity and Vector Capacities.</title>
        <authorList>
            <consortium name="Tick Genome and Microbiome Consortium (TIGMIC)"/>
            <person name="Jia N."/>
            <person name="Wang J."/>
            <person name="Shi W."/>
            <person name="Du L."/>
            <person name="Sun Y."/>
            <person name="Zhan W."/>
            <person name="Jiang J.F."/>
            <person name="Wang Q."/>
            <person name="Zhang B."/>
            <person name="Ji P."/>
            <person name="Bell-Sakyi L."/>
            <person name="Cui X.M."/>
            <person name="Yuan T.T."/>
            <person name="Jiang B.G."/>
            <person name="Yang W.F."/>
            <person name="Lam T.T."/>
            <person name="Chang Q.C."/>
            <person name="Ding S.J."/>
            <person name="Wang X.J."/>
            <person name="Zhu J.G."/>
            <person name="Ruan X.D."/>
            <person name="Zhao L."/>
            <person name="Wei J.T."/>
            <person name="Ye R.Z."/>
            <person name="Que T.C."/>
            <person name="Du C.H."/>
            <person name="Zhou Y.H."/>
            <person name="Cheng J.X."/>
            <person name="Dai P.F."/>
            <person name="Guo W.B."/>
            <person name="Han X.H."/>
            <person name="Huang E.J."/>
            <person name="Li L.F."/>
            <person name="Wei W."/>
            <person name="Gao Y.C."/>
            <person name="Liu J.Z."/>
            <person name="Shao H.Z."/>
            <person name="Wang X."/>
            <person name="Wang C.C."/>
            <person name="Yang T.C."/>
            <person name="Huo Q.B."/>
            <person name="Li W."/>
            <person name="Chen H.Y."/>
            <person name="Chen S.E."/>
            <person name="Zhou L.G."/>
            <person name="Ni X.B."/>
            <person name="Tian J.H."/>
            <person name="Sheng Y."/>
            <person name="Liu T."/>
            <person name="Pan Y.S."/>
            <person name="Xia L.Y."/>
            <person name="Li J."/>
            <person name="Zhao F."/>
            <person name="Cao W.C."/>
        </authorList>
    </citation>
    <scope>NUCLEOTIDE SEQUENCE [LARGE SCALE GENOMIC DNA]</scope>
    <source>
        <strain evidence="2">HaeL-2018</strain>
    </source>
</reference>
<evidence type="ECO:0000259" key="1">
    <source>
        <dbReference type="Pfam" id="PF21355"/>
    </source>
</evidence>
<protein>
    <recommendedName>
        <fullName evidence="1">TRAF1-6 MATH domain-containing protein</fullName>
    </recommendedName>
</protein>
<comment type="caution">
    <text evidence="2">The sequence shown here is derived from an EMBL/GenBank/DDBJ whole genome shotgun (WGS) entry which is preliminary data.</text>
</comment>
<dbReference type="Gene3D" id="2.60.210.10">
    <property type="entry name" value="Apoptosis, Tumor Necrosis Factor Receptor Associated Protein 2, Chain A"/>
    <property type="match status" value="1"/>
</dbReference>
<evidence type="ECO:0000313" key="3">
    <source>
        <dbReference type="Proteomes" id="UP000821853"/>
    </source>
</evidence>
<evidence type="ECO:0000313" key="2">
    <source>
        <dbReference type="EMBL" id="KAH9362987.1"/>
    </source>
</evidence>
<dbReference type="InterPro" id="IPR008974">
    <property type="entry name" value="TRAF-like"/>
</dbReference>
<dbReference type="SUPFAM" id="SSF49599">
    <property type="entry name" value="TRAF domain-like"/>
    <property type="match status" value="1"/>
</dbReference>
<dbReference type="OrthoDB" id="6499288at2759"/>
<feature type="domain" description="TRAF1-6 MATH" evidence="1">
    <location>
        <begin position="293"/>
        <end position="398"/>
    </location>
</feature>
<dbReference type="Proteomes" id="UP000821853">
    <property type="component" value="Chromosome 1"/>
</dbReference>
<accession>A0A9J6FJ62</accession>